<comment type="caution">
    <text evidence="1">The sequence shown here is derived from an EMBL/GenBank/DDBJ whole genome shotgun (WGS) entry which is preliminary data.</text>
</comment>
<gene>
    <name evidence="1" type="ORF">DB30_03488</name>
</gene>
<protein>
    <submittedName>
        <fullName evidence="1">Uncharacterized protein</fullName>
    </submittedName>
</protein>
<proteinExistence type="predicted"/>
<organism evidence="1 2">
    <name type="scientific">Enhygromyxa salina</name>
    <dbReference type="NCBI Taxonomy" id="215803"/>
    <lineage>
        <taxon>Bacteria</taxon>
        <taxon>Pseudomonadati</taxon>
        <taxon>Myxococcota</taxon>
        <taxon>Polyangia</taxon>
        <taxon>Nannocystales</taxon>
        <taxon>Nannocystaceae</taxon>
        <taxon>Enhygromyxa</taxon>
    </lineage>
</organism>
<evidence type="ECO:0000313" key="1">
    <source>
        <dbReference type="EMBL" id="KIG17305.1"/>
    </source>
</evidence>
<accession>A0A0C2D6P0</accession>
<dbReference type="AlphaFoldDB" id="A0A0C2D6P0"/>
<dbReference type="EMBL" id="JMCC02000027">
    <property type="protein sequence ID" value="KIG17305.1"/>
    <property type="molecule type" value="Genomic_DNA"/>
</dbReference>
<evidence type="ECO:0000313" key="2">
    <source>
        <dbReference type="Proteomes" id="UP000031599"/>
    </source>
</evidence>
<sequence length="90" mass="9410">MAATQGPQALAAPMEDGSVYVLAEGGPLTSSATLKSLWRREASKACEGDYMVLSERDAESRRGGIVGGRSYEGFVRCVSAEGLGLDPDKA</sequence>
<name>A0A0C2D6P0_9BACT</name>
<dbReference type="Proteomes" id="UP000031599">
    <property type="component" value="Unassembled WGS sequence"/>
</dbReference>
<reference evidence="1 2" key="1">
    <citation type="submission" date="2014-12" db="EMBL/GenBank/DDBJ databases">
        <title>Genome assembly of Enhygromyxa salina DSM 15201.</title>
        <authorList>
            <person name="Sharma G."/>
            <person name="Subramanian S."/>
        </authorList>
    </citation>
    <scope>NUCLEOTIDE SEQUENCE [LARGE SCALE GENOMIC DNA]</scope>
    <source>
        <strain evidence="1 2">DSM 15201</strain>
    </source>
</reference>